<accession>Q98QF2</accession>
<evidence type="ECO:0000256" key="1">
    <source>
        <dbReference type="SAM" id="Coils"/>
    </source>
</evidence>
<feature type="domain" description="Lipoprotein-associated type-17" evidence="2">
    <location>
        <begin position="394"/>
        <end position="467"/>
    </location>
</feature>
<feature type="coiled-coil region" evidence="1">
    <location>
        <begin position="1258"/>
        <end position="1289"/>
    </location>
</feature>
<organism evidence="4">
    <name type="scientific">Mycoplasmopsis pulmonis (strain UAB CTIP)</name>
    <name type="common">Mycoplasma pulmonis</name>
    <dbReference type="NCBI Taxonomy" id="272635"/>
    <lineage>
        <taxon>Bacteria</taxon>
        <taxon>Bacillati</taxon>
        <taxon>Mycoplasmatota</taxon>
        <taxon>Mycoplasmoidales</taxon>
        <taxon>Metamycoplasmataceae</taxon>
        <taxon>Mycoplasmopsis</taxon>
    </lineage>
</organism>
<dbReference type="Pfam" id="PF04200">
    <property type="entry name" value="Lipoprotein_17"/>
    <property type="match status" value="3"/>
</dbReference>
<dbReference type="BioCyc" id="MPUL272635:G1GT6-419-MONOMER"/>
<dbReference type="HOGENOM" id="CLU_001237_0_0_14"/>
<evidence type="ECO:0000313" key="4">
    <source>
        <dbReference type="Proteomes" id="UP000000528"/>
    </source>
</evidence>
<dbReference type="eggNOG" id="ENOG5033TDI">
    <property type="taxonomic scope" value="Bacteria"/>
</dbReference>
<dbReference type="RefSeq" id="WP_010925215.1">
    <property type="nucleotide sequence ID" value="NC_002771.1"/>
</dbReference>
<sequence>MKKWKLSTKFLVSLSVVGLMSVATIVGFKINSKVNPLGEVKLEVSKNFDTSIPDDKKVNHAYFNDPSGRKIAEFNLALTQVDENTKSIFMASDVKKENPLSLKEFLNNFIENYKNPNPEFVAEIGAMKFINEYFESLSPWEFVEYANWFMQNVSWGPDILSLESFVLKKGVVQDGGRITLGSHATINKEKKQITFYPDSFFGSLPIFSNSAGKGQFHDSLTRKINEKKWTKEELEEFLAKLPERLTIANYDKKYYNKGLAGLDLLKDQKAYIYDLEELLEKEVNSKDQSKNNVKKFEYLVFAQDAQKAKEKFSLAAKSYSFQQARKLVFKNDGDNLRGSLKLRLTFKKDQKEETKEITLTNLKTSLLESDPLKYWINQFDLAELAESLKESLGLPSAIKSAIDPSNLTFKSFEGNVLSIPAKIKTSIELLEDKQEANDQLGTLKVKVKLTKDEKTEEKIISLTNLKTDQNKNVELINLANKIFSAKLLDEKKESLGLASELSSVDYANLKLLDVNQQEISLPEGTSASIELLQDKAQANDGLGSLRVKVKLTKANESQEKEITLWNLKTNGNEIAELVSKIAFAQVLNAKKDSLDFPLSLKTLSTSDLRFKTIDSNDVFLPTLTGLSIEVVKKENELNFDETKLEKHVITKVGRTRGAGVRFHRNRENPKTKQRQTLVELDGIDKPTNTLTLVKESEFLLAKDKQNSRIFNIQNVNFEPNNLVNSLQSMELATFLNPLLNEKIKKNSFMDFYDLTKVKNHSIFLYEDEEKQKSDFIRSEHEYIGWIYDQEIESEKFFYRDKRWVTKEKDFFVEDHFDGKPDWSLVNKYRIRDYKIDPENKQKLTLILEQLPSKGKELTKESFRTFVFDFSQKDQEKLAKTKKLWETFKKALNWHDGLSPRVIAEEQTINEKNEIISVFDIYSDIFGGLIDEIISNNKYLANEIDGFYVKKEIDPTTGLLKSVLKKGVYRGFYPTDRIGIIPLLKASAKEFKTTGINYLKYVGTHEYGHHQTLQYAQDVSDPSSVIIPTAIGRNGISSSHLHNKDVLQLYLDARSSGLKVRKINPDYKPNERGVLPNYTKKLLDSLKKSQSGKNDHGHSHSNEDIWEKIKDIFGSENNKTLDSNDKVLSNEERRFLQTVVGIEKAAKARNLQKYDLFILNSFDHESATINPGISGKSEYFKLKDKVEFFPAEDENSTDIKSFFEKTDVLSDNLGNLVKFDKDRKIIIATYKEDLANDTFSDLKPTFFIAKDKPLIDLSIFEKTKSLKALKKEIEEKQRLLENEFENLDFQTTFSVNGWNGSLDKKDLTKIEVIHEENNELNENHLQDFKEFVEETGFIKKEYVDFTKLENFYQEYLKRHNGKANFTFYQLLLSTLITGQKVTLKGKEYKLTQNDQDELWLRAKILHDDPSRFNGIDELIKQRTSYYPNYSIFHFENADYFVNPRKENKRLKEQLIREGKKNYDSLDIALSNYKKDNSHENENKKATHYYWGEFNEFKVKIDGKEPIILDAWDYEHFNFGDNHFKENFFRTKENESITSFDSFESFFEFSSIDPLKFTLTGQGENAQRIWDIDYALTKFNLFDYAKKLDSDLFKTITLDQSKKYDKAALIQAFEKAYGQEKAKEKLQDIANDLMDKFESSSLAFFMKNHNIKDLSVDHLFVSQVGILGFNNITKSLRPNPNDNNMVIERWKTSPIDSSDVILRWKTDNPSNDSRIVMDAIRKFLKDNNIDDSKLDLFKLKYILGTQILNGKNDEQIFIPNNFQINELNNKNISRFENDFGQYFSDYVFNFAESLTRDYVQTSYVPSQKQLKNMNGYLKGFSEWNTGNEYYVSGSLTKKWLNQINVLSDDLLRRRSIYSRWSYVEQASQFLHFGNAQVFENYSKKLDEVLSTLTKKEFKFDQQSPLVNYFELLDSYQEKRQKLNEESTKKTEELRDRSDLKYIEKFIIASKEEKKYQSKFSELEKQLEKATGNLVLKLDELTKSFYLEAGSLFDKESYNLITKVIFDNLLDNTRAYLGNFLGQNNTTNNGFFKDRWEKKELGWELYDDKGVATKDDKLNITEFDGKTKITNRARAFWIYSLKAQGIGDKTVSGIWRDEKRDAVTFWGFVDKATHEKIDYISLKRVDDPSEKIDIPLNKQNTNNLFYFKKQASPDSKTTLKDEGFDSWITNFNILSTFSNSVLTALKNRKIKYEIYFSDKDKNEIEGALNLGKTKYLAENGKAYNQAPIYIEKGEDGKTYLVLQEQFK</sequence>
<dbReference type="NCBIfam" id="NF012210">
    <property type="entry name" value="PDxFFG"/>
    <property type="match status" value="1"/>
</dbReference>
<dbReference type="Proteomes" id="UP000000528">
    <property type="component" value="Chromosome"/>
</dbReference>
<dbReference type="EMBL" id="AL445564">
    <property type="protein sequence ID" value="CAC13587.1"/>
    <property type="molecule type" value="Genomic_DNA"/>
</dbReference>
<keyword evidence="1" id="KW-0175">Coiled coil</keyword>
<dbReference type="KEGG" id="mpu:MYPU_4140"/>
<dbReference type="STRING" id="272635.gene:17577014"/>
<protein>
    <recommendedName>
        <fullName evidence="2">Lipoprotein-associated type-17 domain-containing protein</fullName>
    </recommendedName>
</protein>
<feature type="domain" description="Lipoprotein-associated type-17" evidence="2">
    <location>
        <begin position="277"/>
        <end position="364"/>
    </location>
</feature>
<reference evidence="3 4" key="1">
    <citation type="journal article" date="2001" name="Nucleic Acids Res.">
        <title>The complete genome sequence of the murine respiratory pathogen Mycoplasma pulmonis.</title>
        <authorList>
            <person name="Chambaud I."/>
            <person name="Heilig R."/>
            <person name="Ferris S."/>
            <person name="Barbe V."/>
            <person name="Samson D."/>
            <person name="Galisson F."/>
            <person name="Moszer I."/>
            <person name="Dybvig K."/>
            <person name="Wroblewski H."/>
            <person name="Viari A."/>
            <person name="Rocha E.P.C."/>
            <person name="Blanchard A."/>
        </authorList>
    </citation>
    <scope>NUCLEOTIDE SEQUENCE [LARGE SCALE GENOMIC DNA]</scope>
    <source>
        <strain evidence="3 4">UAB CTIP</strain>
    </source>
</reference>
<evidence type="ECO:0000313" key="3">
    <source>
        <dbReference type="EMBL" id="CAC13587.1"/>
    </source>
</evidence>
<evidence type="ECO:0000259" key="2">
    <source>
        <dbReference type="Pfam" id="PF04200"/>
    </source>
</evidence>
<dbReference type="InterPro" id="IPR007326">
    <property type="entry name" value="Lipoprotein-assoc_dom"/>
</dbReference>
<feature type="domain" description="Lipoprotein-associated type-17" evidence="2">
    <location>
        <begin position="481"/>
        <end position="569"/>
    </location>
</feature>
<proteinExistence type="predicted"/>
<dbReference type="PIR" id="F90563">
    <property type="entry name" value="F90563"/>
</dbReference>
<keyword evidence="4" id="KW-1185">Reference proteome</keyword>
<gene>
    <name evidence="3" type="ordered locus">MYPU_4140</name>
</gene>
<feature type="coiled-coil region" evidence="1">
    <location>
        <begin position="1903"/>
        <end position="1970"/>
    </location>
</feature>
<name>Q98QF2_MYCPU</name>